<sequence length="284" mass="29409">MGAASAAAGLRCRNRAAHRRARRHRAARLSAPIANASAWLGVTPVQVLLIWIAVLFASVVRGLTGFGLAIVMVPLIGIIIAPQQAVLVGIMSSLMMAPLGYATSRKRVDPAVMRPLLIATVTAAPFGLWLLTMTPPDIARLAIAGIAIGSFPVLLAKRAPHPPGGVLPRVATGMLTGLLAGFAAMPGPPVIFYFVRHGIAPAASRDAMIVTFFWSSSMVALAALVTGRFTLPTAALALSCYPALALGNTIGSKLFGHVNEAAWRAVTLAIMAAAALGAAYRVLG</sequence>
<feature type="transmembrane region" description="Helical" evidence="8">
    <location>
        <begin position="111"/>
        <end position="131"/>
    </location>
</feature>
<feature type="transmembrane region" description="Helical" evidence="8">
    <location>
        <begin position="207"/>
        <end position="225"/>
    </location>
</feature>
<keyword evidence="7 8" id="KW-0472">Membrane</keyword>
<evidence type="ECO:0000256" key="2">
    <source>
        <dbReference type="ARBA" id="ARBA00009142"/>
    </source>
</evidence>
<dbReference type="AlphaFoldDB" id="A0A4Y9EPQ8"/>
<evidence type="ECO:0000313" key="10">
    <source>
        <dbReference type="Proteomes" id="UP000297737"/>
    </source>
</evidence>
<dbReference type="Proteomes" id="UP000297737">
    <property type="component" value="Unassembled WGS sequence"/>
</dbReference>
<dbReference type="PANTHER" id="PTHR30269">
    <property type="entry name" value="TRANSMEMBRANE PROTEIN YFCA"/>
    <property type="match status" value="1"/>
</dbReference>
<protein>
    <recommendedName>
        <fullName evidence="8">Probable membrane transporter protein</fullName>
    </recommendedName>
</protein>
<evidence type="ECO:0000256" key="6">
    <source>
        <dbReference type="ARBA" id="ARBA00022989"/>
    </source>
</evidence>
<name>A0A4Y9EPQ8_9SPHN</name>
<keyword evidence="5 8" id="KW-0812">Transmembrane</keyword>
<dbReference type="PANTHER" id="PTHR30269:SF37">
    <property type="entry name" value="MEMBRANE TRANSPORTER PROTEIN"/>
    <property type="match status" value="1"/>
</dbReference>
<accession>A0A4Y9EPQ8</accession>
<organism evidence="9 10">
    <name type="scientific">Glacieibacterium arshaanense</name>
    <dbReference type="NCBI Taxonomy" id="2511025"/>
    <lineage>
        <taxon>Bacteria</taxon>
        <taxon>Pseudomonadati</taxon>
        <taxon>Pseudomonadota</taxon>
        <taxon>Alphaproteobacteria</taxon>
        <taxon>Sphingomonadales</taxon>
        <taxon>Sphingosinicellaceae</taxon>
        <taxon>Glacieibacterium</taxon>
    </lineage>
</organism>
<keyword evidence="4 8" id="KW-1003">Cell membrane</keyword>
<evidence type="ECO:0000256" key="7">
    <source>
        <dbReference type="ARBA" id="ARBA00023136"/>
    </source>
</evidence>
<dbReference type="Pfam" id="PF01925">
    <property type="entry name" value="TauE"/>
    <property type="match status" value="1"/>
</dbReference>
<gene>
    <name evidence="9" type="ORF">EUV02_11505</name>
</gene>
<dbReference type="GO" id="GO:0005886">
    <property type="term" value="C:plasma membrane"/>
    <property type="evidence" value="ECO:0007669"/>
    <property type="project" value="UniProtKB-SubCell"/>
</dbReference>
<evidence type="ECO:0000256" key="8">
    <source>
        <dbReference type="RuleBase" id="RU363041"/>
    </source>
</evidence>
<feature type="transmembrane region" description="Helical" evidence="8">
    <location>
        <begin position="38"/>
        <end position="59"/>
    </location>
</feature>
<feature type="transmembrane region" description="Helical" evidence="8">
    <location>
        <begin position="262"/>
        <end position="283"/>
    </location>
</feature>
<feature type="transmembrane region" description="Helical" evidence="8">
    <location>
        <begin position="175"/>
        <end position="195"/>
    </location>
</feature>
<evidence type="ECO:0000256" key="5">
    <source>
        <dbReference type="ARBA" id="ARBA00022692"/>
    </source>
</evidence>
<evidence type="ECO:0000256" key="3">
    <source>
        <dbReference type="ARBA" id="ARBA00022448"/>
    </source>
</evidence>
<keyword evidence="10" id="KW-1185">Reference proteome</keyword>
<keyword evidence="3" id="KW-0813">Transport</keyword>
<keyword evidence="6 8" id="KW-1133">Transmembrane helix</keyword>
<evidence type="ECO:0000256" key="4">
    <source>
        <dbReference type="ARBA" id="ARBA00022475"/>
    </source>
</evidence>
<dbReference type="EMBL" id="SIHO01000002">
    <property type="protein sequence ID" value="TFU03761.1"/>
    <property type="molecule type" value="Genomic_DNA"/>
</dbReference>
<comment type="subcellular location">
    <subcellularLocation>
        <location evidence="1 8">Cell membrane</location>
        <topology evidence="1 8">Multi-pass membrane protein</topology>
    </subcellularLocation>
</comment>
<feature type="transmembrane region" description="Helical" evidence="8">
    <location>
        <begin position="138"/>
        <end position="155"/>
    </location>
</feature>
<evidence type="ECO:0000313" key="9">
    <source>
        <dbReference type="EMBL" id="TFU03761.1"/>
    </source>
</evidence>
<dbReference type="InterPro" id="IPR002781">
    <property type="entry name" value="TM_pro_TauE-like"/>
</dbReference>
<dbReference type="InterPro" id="IPR052017">
    <property type="entry name" value="TSUP"/>
</dbReference>
<comment type="similarity">
    <text evidence="2 8">Belongs to the 4-toluene sulfonate uptake permease (TSUP) (TC 2.A.102) family.</text>
</comment>
<reference evidence="9 10" key="1">
    <citation type="submission" date="2019-02" db="EMBL/GenBank/DDBJ databases">
        <title>Polymorphobacter sp. isolated from the lake at the Tibet of China.</title>
        <authorList>
            <person name="Li A."/>
        </authorList>
    </citation>
    <scope>NUCLEOTIDE SEQUENCE [LARGE SCALE GENOMIC DNA]</scope>
    <source>
        <strain evidence="9 10">DJ1R-1</strain>
    </source>
</reference>
<evidence type="ECO:0000256" key="1">
    <source>
        <dbReference type="ARBA" id="ARBA00004651"/>
    </source>
</evidence>
<dbReference type="OrthoDB" id="7345770at2"/>
<feature type="transmembrane region" description="Helical" evidence="8">
    <location>
        <begin position="66"/>
        <end position="91"/>
    </location>
</feature>
<comment type="caution">
    <text evidence="9">The sequence shown here is derived from an EMBL/GenBank/DDBJ whole genome shotgun (WGS) entry which is preliminary data.</text>
</comment>
<proteinExistence type="inferred from homology"/>